<comment type="caution">
    <text evidence="20">The sequence shown here is derived from an EMBL/GenBank/DDBJ whole genome shotgun (WGS) entry which is preliminary data.</text>
</comment>
<dbReference type="Gene3D" id="2.170.130.10">
    <property type="entry name" value="TonB-dependent receptor, plug domain"/>
    <property type="match status" value="1"/>
</dbReference>
<keyword evidence="6 14" id="KW-0812">Transmembrane</keyword>
<dbReference type="Pfam" id="PF00593">
    <property type="entry name" value="TonB_dep_Rec_b-barrel"/>
    <property type="match status" value="1"/>
</dbReference>
<gene>
    <name evidence="20" type="ORF">H8K27_05765</name>
</gene>
<dbReference type="NCBIfam" id="TIGR01783">
    <property type="entry name" value="TonB-siderophor"/>
    <property type="match status" value="1"/>
</dbReference>
<keyword evidence="5" id="KW-0410">Iron transport</keyword>
<keyword evidence="12 20" id="KW-0675">Receptor</keyword>
<accession>A0ABR6YL49</accession>
<dbReference type="SUPFAM" id="SSF56935">
    <property type="entry name" value="Porins"/>
    <property type="match status" value="1"/>
</dbReference>
<reference evidence="20 21" key="1">
    <citation type="submission" date="2020-08" db="EMBL/GenBank/DDBJ databases">
        <title>Novel species isolated from subtropical streams in China.</title>
        <authorList>
            <person name="Lu H."/>
        </authorList>
    </citation>
    <scope>NUCLEOTIDE SEQUENCE [LARGE SCALE GENOMIC DNA]</scope>
    <source>
        <strain evidence="20 21">FT31W</strain>
    </source>
</reference>
<evidence type="ECO:0000256" key="11">
    <source>
        <dbReference type="ARBA" id="ARBA00023136"/>
    </source>
</evidence>
<dbReference type="InterPro" id="IPR010105">
    <property type="entry name" value="TonB_sidphr_rcpt"/>
</dbReference>
<dbReference type="EMBL" id="JACOGC010000002">
    <property type="protein sequence ID" value="MBC3884630.1"/>
    <property type="molecule type" value="Genomic_DNA"/>
</dbReference>
<keyword evidence="4 14" id="KW-1134">Transmembrane beta strand</keyword>
<evidence type="ECO:0000256" key="14">
    <source>
        <dbReference type="PROSITE-ProRule" id="PRU01360"/>
    </source>
</evidence>
<comment type="subcellular location">
    <subcellularLocation>
        <location evidence="1 14">Cell outer membrane</location>
        <topology evidence="1 14">Multi-pass membrane protein</topology>
    </subcellularLocation>
</comment>
<evidence type="ECO:0000256" key="15">
    <source>
        <dbReference type="PROSITE-ProRule" id="PRU10144"/>
    </source>
</evidence>
<name>A0ABR6YL49_9BURK</name>
<dbReference type="PANTHER" id="PTHR32552:SF83">
    <property type="entry name" value="BLR3904 PROTEIN"/>
    <property type="match status" value="1"/>
</dbReference>
<keyword evidence="8" id="KW-0408">Iron</keyword>
<keyword evidence="3 14" id="KW-0813">Transport</keyword>
<evidence type="ECO:0000256" key="7">
    <source>
        <dbReference type="ARBA" id="ARBA00022729"/>
    </source>
</evidence>
<dbReference type="InterPro" id="IPR010917">
    <property type="entry name" value="TonB_rcpt_CS"/>
</dbReference>
<evidence type="ECO:0000256" key="10">
    <source>
        <dbReference type="ARBA" id="ARBA00023077"/>
    </source>
</evidence>
<evidence type="ECO:0000259" key="19">
    <source>
        <dbReference type="Pfam" id="PF07715"/>
    </source>
</evidence>
<sequence>MTPHSIPAFHRSLLVIAIAQAFAATAYAQSSESSPQEVIVSGIKPQDNKDARSKAAGFTEALLLDTPFSVHGWNSQQLQDLQIRQTTDAMKYDASVNDAYNAVGYAEQFSIRGFALDNNSSYRKDGFAIPGDASIPLENKERIEILKGISGFQSGFATPGGIIDYVTKRPAAAPVRSISTSISERGTLYGSVDLSDLSNDRQFGYRINAAGERLRSYVKGADGERQFASIAFDWHLSPQALLQLDADYQHKSQLSVPGFQLFNGTDLPTGVQADMMLNQQPWAKPVDTRDSNLGMRFEYQLTTDWNASVAANQHRFRRDDYTAFPYGCSAANLAPGYCANGDYDVYDYRSLNESKSLLGTQALLSGRIVTGLIRHQLVLGVTTSRREDYFGDYVYDYVGSSNLFRPVAVPSSPNQPGVASLRRTDREQSLLAQDVIHFSEQWQFHAGIRRLHIARNQVDAAGYDRNYWVSNAALVYKPRADITTYVSAAQGLEHGGVAPFGTLNQNQMLNPARSKQIETGIKAELNRSLSVSAALFRITKPLEYINDANFYVQNGEAQHTGLELSAQGRLTAQWTLGASISALQAKQQDTGNPALDGQRVLNVPKQKATLYADYTVAQISGLSLNGSWQYSGNKAYTPDNSIIVPGYQVWNLGARYATKIAGTTTTVRVNIDNLADRFYWRDATQALGGYLFPGAPRTYRLSAQFDF</sequence>
<dbReference type="InterPro" id="IPR012910">
    <property type="entry name" value="Plug_dom"/>
</dbReference>
<comment type="similarity">
    <text evidence="2 14 16">Belongs to the TonB-dependent receptor family.</text>
</comment>
<protein>
    <submittedName>
        <fullName evidence="20">TonB-dependent siderophore receptor</fullName>
    </submittedName>
</protein>
<feature type="signal peptide" evidence="17">
    <location>
        <begin position="1"/>
        <end position="28"/>
    </location>
</feature>
<evidence type="ECO:0000256" key="1">
    <source>
        <dbReference type="ARBA" id="ARBA00004571"/>
    </source>
</evidence>
<dbReference type="Pfam" id="PF07715">
    <property type="entry name" value="Plug"/>
    <property type="match status" value="1"/>
</dbReference>
<keyword evidence="9" id="KW-0406">Ion transport</keyword>
<evidence type="ECO:0000256" key="12">
    <source>
        <dbReference type="ARBA" id="ARBA00023170"/>
    </source>
</evidence>
<feature type="chain" id="PRO_5046696945" evidence="17">
    <location>
        <begin position="29"/>
        <end position="707"/>
    </location>
</feature>
<dbReference type="InterPro" id="IPR037066">
    <property type="entry name" value="Plug_dom_sf"/>
</dbReference>
<dbReference type="Proteomes" id="UP000613113">
    <property type="component" value="Unassembled WGS sequence"/>
</dbReference>
<evidence type="ECO:0000256" key="4">
    <source>
        <dbReference type="ARBA" id="ARBA00022452"/>
    </source>
</evidence>
<dbReference type="InterPro" id="IPR036942">
    <property type="entry name" value="Beta-barrel_TonB_sf"/>
</dbReference>
<dbReference type="InterPro" id="IPR039426">
    <property type="entry name" value="TonB-dep_rcpt-like"/>
</dbReference>
<dbReference type="PROSITE" id="PS01156">
    <property type="entry name" value="TONB_DEPENDENT_REC_2"/>
    <property type="match status" value="1"/>
</dbReference>
<evidence type="ECO:0000313" key="21">
    <source>
        <dbReference type="Proteomes" id="UP000613113"/>
    </source>
</evidence>
<evidence type="ECO:0000256" key="17">
    <source>
        <dbReference type="SAM" id="SignalP"/>
    </source>
</evidence>
<evidence type="ECO:0000256" key="3">
    <source>
        <dbReference type="ARBA" id="ARBA00022448"/>
    </source>
</evidence>
<evidence type="ECO:0000256" key="6">
    <source>
        <dbReference type="ARBA" id="ARBA00022692"/>
    </source>
</evidence>
<feature type="domain" description="TonB-dependent receptor-like beta-barrel" evidence="18">
    <location>
        <begin position="234"/>
        <end position="674"/>
    </location>
</feature>
<keyword evidence="11 14" id="KW-0472">Membrane</keyword>
<dbReference type="PANTHER" id="PTHR32552">
    <property type="entry name" value="FERRICHROME IRON RECEPTOR-RELATED"/>
    <property type="match status" value="1"/>
</dbReference>
<proteinExistence type="inferred from homology"/>
<evidence type="ECO:0000256" key="16">
    <source>
        <dbReference type="RuleBase" id="RU003357"/>
    </source>
</evidence>
<dbReference type="Gene3D" id="2.40.170.20">
    <property type="entry name" value="TonB-dependent receptor, beta-barrel domain"/>
    <property type="match status" value="1"/>
</dbReference>
<evidence type="ECO:0000256" key="13">
    <source>
        <dbReference type="ARBA" id="ARBA00023237"/>
    </source>
</evidence>
<evidence type="ECO:0000256" key="9">
    <source>
        <dbReference type="ARBA" id="ARBA00023065"/>
    </source>
</evidence>
<keyword evidence="7 17" id="KW-0732">Signal</keyword>
<evidence type="ECO:0000313" key="20">
    <source>
        <dbReference type="EMBL" id="MBC3884630.1"/>
    </source>
</evidence>
<dbReference type="CDD" id="cd01347">
    <property type="entry name" value="ligand_gated_channel"/>
    <property type="match status" value="1"/>
</dbReference>
<dbReference type="RefSeq" id="WP_186862245.1">
    <property type="nucleotide sequence ID" value="NZ_JACOGC010000002.1"/>
</dbReference>
<feature type="short sequence motif" description="TonB C-terminal box" evidence="15">
    <location>
        <begin position="690"/>
        <end position="707"/>
    </location>
</feature>
<dbReference type="PROSITE" id="PS52016">
    <property type="entry name" value="TONB_DEPENDENT_REC_3"/>
    <property type="match status" value="1"/>
</dbReference>
<keyword evidence="13 14" id="KW-0998">Cell outer membrane</keyword>
<organism evidence="20 21">
    <name type="scientific">Undibacterium griseum</name>
    <dbReference type="NCBI Taxonomy" id="2762295"/>
    <lineage>
        <taxon>Bacteria</taxon>
        <taxon>Pseudomonadati</taxon>
        <taxon>Pseudomonadota</taxon>
        <taxon>Betaproteobacteria</taxon>
        <taxon>Burkholderiales</taxon>
        <taxon>Oxalobacteraceae</taxon>
        <taxon>Undibacterium</taxon>
    </lineage>
</organism>
<evidence type="ECO:0000256" key="8">
    <source>
        <dbReference type="ARBA" id="ARBA00023004"/>
    </source>
</evidence>
<evidence type="ECO:0000256" key="2">
    <source>
        <dbReference type="ARBA" id="ARBA00009810"/>
    </source>
</evidence>
<dbReference type="InterPro" id="IPR000531">
    <property type="entry name" value="Beta-barrel_TonB"/>
</dbReference>
<keyword evidence="10 16" id="KW-0798">TonB box</keyword>
<evidence type="ECO:0000256" key="5">
    <source>
        <dbReference type="ARBA" id="ARBA00022496"/>
    </source>
</evidence>
<evidence type="ECO:0000259" key="18">
    <source>
        <dbReference type="Pfam" id="PF00593"/>
    </source>
</evidence>
<feature type="domain" description="TonB-dependent receptor plug" evidence="19">
    <location>
        <begin position="64"/>
        <end position="162"/>
    </location>
</feature>
<keyword evidence="21" id="KW-1185">Reference proteome</keyword>